<organism evidence="1">
    <name type="scientific">marine metagenome</name>
    <dbReference type="NCBI Taxonomy" id="408172"/>
    <lineage>
        <taxon>unclassified sequences</taxon>
        <taxon>metagenomes</taxon>
        <taxon>ecological metagenomes</taxon>
    </lineage>
</organism>
<dbReference type="InterPro" id="IPR007546">
    <property type="entry name" value="DUF503"/>
</dbReference>
<protein>
    <recommendedName>
        <fullName evidence="2">YlxP-like protein</fullName>
    </recommendedName>
</protein>
<dbReference type="PANTHER" id="PTHR36441">
    <property type="entry name" value="HYPOTHETICAL CYTOSOLIC PROTEIN"/>
    <property type="match status" value="1"/>
</dbReference>
<gene>
    <name evidence="1" type="ORF">METZ01_LOCUS346141</name>
</gene>
<accession>A0A382R817</accession>
<dbReference type="PANTHER" id="PTHR36441:SF1">
    <property type="entry name" value="DUF503 DOMAIN-CONTAINING PROTEIN"/>
    <property type="match status" value="1"/>
</dbReference>
<name>A0A382R817_9ZZZZ</name>
<dbReference type="Pfam" id="PF04456">
    <property type="entry name" value="DUF503"/>
    <property type="match status" value="1"/>
</dbReference>
<evidence type="ECO:0000313" key="1">
    <source>
        <dbReference type="EMBL" id="SVC93287.1"/>
    </source>
</evidence>
<sequence length="100" mass="10910">MNVAACVVTLHLFDTYSLKEKRSLIQSLMTQLRGRYNISLAEVESQEHLSLAVLGISCVNTGAAHAQETLDSVVRFIDSKIVGRAEVVDVQTEVLGGFNC</sequence>
<reference evidence="1" key="1">
    <citation type="submission" date="2018-05" db="EMBL/GenBank/DDBJ databases">
        <authorList>
            <person name="Lanie J.A."/>
            <person name="Ng W.-L."/>
            <person name="Kazmierczak K.M."/>
            <person name="Andrzejewski T.M."/>
            <person name="Davidsen T.M."/>
            <person name="Wayne K.J."/>
            <person name="Tettelin H."/>
            <person name="Glass J.I."/>
            <person name="Rusch D."/>
            <person name="Podicherti R."/>
            <person name="Tsui H.-C.T."/>
            <person name="Winkler M.E."/>
        </authorList>
    </citation>
    <scope>NUCLEOTIDE SEQUENCE</scope>
</reference>
<evidence type="ECO:0008006" key="2">
    <source>
        <dbReference type="Google" id="ProtNLM"/>
    </source>
</evidence>
<dbReference type="EMBL" id="UINC01119457">
    <property type="protein sequence ID" value="SVC93287.1"/>
    <property type="molecule type" value="Genomic_DNA"/>
</dbReference>
<proteinExistence type="predicted"/>
<dbReference type="Gene3D" id="3.30.70.1120">
    <property type="entry name" value="TT1725-like"/>
    <property type="match status" value="1"/>
</dbReference>
<dbReference type="AlphaFoldDB" id="A0A382R817"/>
<dbReference type="InterPro" id="IPR036746">
    <property type="entry name" value="TT1725-like_sf"/>
</dbReference>
<dbReference type="SUPFAM" id="SSF103007">
    <property type="entry name" value="Hypothetical protein TT1725"/>
    <property type="match status" value="1"/>
</dbReference>